<gene>
    <name evidence="13" type="primary">rcsC_4</name>
    <name evidence="13" type="ORF">PAESOLCIP111_01841</name>
</gene>
<dbReference type="InterPro" id="IPR003661">
    <property type="entry name" value="HisK_dim/P_dom"/>
</dbReference>
<evidence type="ECO:0000256" key="6">
    <source>
        <dbReference type="ARBA" id="ARBA00022777"/>
    </source>
</evidence>
<proteinExistence type="predicted"/>
<keyword evidence="5" id="KW-0547">Nucleotide-binding</keyword>
<dbReference type="EMBL" id="CAJVAS010000006">
    <property type="protein sequence ID" value="CAG7615910.1"/>
    <property type="molecule type" value="Genomic_DNA"/>
</dbReference>
<keyword evidence="10 11" id="KW-0472">Membrane</keyword>
<dbReference type="InterPro" id="IPR011620">
    <property type="entry name" value="Sig_transdc_His_kinase_LytS_TM"/>
</dbReference>
<name>A0A916JYE7_9BACL</name>
<keyword evidence="14" id="KW-1185">Reference proteome</keyword>
<dbReference type="PANTHER" id="PTHR43065:SF46">
    <property type="entry name" value="C4-DICARBOXYLATE TRANSPORT SENSOR PROTEIN DCTB"/>
    <property type="match status" value="1"/>
</dbReference>
<feature type="transmembrane region" description="Helical" evidence="11">
    <location>
        <begin position="7"/>
        <end position="26"/>
    </location>
</feature>
<keyword evidence="4 11" id="KW-0812">Transmembrane</keyword>
<dbReference type="InterPro" id="IPR005467">
    <property type="entry name" value="His_kinase_dom"/>
</dbReference>
<dbReference type="PROSITE" id="PS50109">
    <property type="entry name" value="HIS_KIN"/>
    <property type="match status" value="1"/>
</dbReference>
<feature type="transmembrane region" description="Helical" evidence="11">
    <location>
        <begin position="129"/>
        <end position="148"/>
    </location>
</feature>
<keyword evidence="8 11" id="KW-1133">Transmembrane helix</keyword>
<feature type="domain" description="Histidine kinase" evidence="12">
    <location>
        <begin position="210"/>
        <end position="417"/>
    </location>
</feature>
<sequence length="420" mass="47744">MISILKDYLLNIFIIFSPLVVFPYIYRFQYTRYYRVILCFLFSISIIVTMSFSVSINGLSHDFRAIPLTVGSLYGGPQVSIALYGTLILYRLLQGNVHSLYYVLSMVPTFLLFVFLFRLYARLSLTQKIVCAILVSALVKFFTFSTYLMMLNQTYRLTDNPLMVLNSYVLQSVIIGMYVYLVEFLQNYFRMQEEMIRSERMKLVSEMAASVAHEIRNPLTTVRGFIQLLGAGGTSAERKRYYEKICLEELDRAQHIITDYLSLAKTEAESIEMININQETDYLANILLTYANYNNVKIEVRTAEEPLFIVGDKHKLRQALINIGKNAIEAMSSDGVLSIDLQKRGQTVVLKISDNGVGMTPEQLNRLGSPYFSTKDKGTGLGTMVSFSIIKKMDGKIDIRSQVGKGTIFEISFPEGNQGV</sequence>
<feature type="transmembrane region" description="Helical" evidence="11">
    <location>
        <begin position="168"/>
        <end position="189"/>
    </location>
</feature>
<keyword evidence="3 13" id="KW-0808">Transferase</keyword>
<keyword evidence="7" id="KW-0067">ATP-binding</keyword>
<evidence type="ECO:0000313" key="14">
    <source>
        <dbReference type="Proteomes" id="UP000693672"/>
    </source>
</evidence>
<dbReference type="CDD" id="cd00082">
    <property type="entry name" value="HisKA"/>
    <property type="match status" value="1"/>
</dbReference>
<keyword evidence="9" id="KW-0902">Two-component regulatory system</keyword>
<dbReference type="Pfam" id="PF00512">
    <property type="entry name" value="HisKA"/>
    <property type="match status" value="1"/>
</dbReference>
<dbReference type="GO" id="GO:0000155">
    <property type="term" value="F:phosphorelay sensor kinase activity"/>
    <property type="evidence" value="ECO:0007669"/>
    <property type="project" value="InterPro"/>
</dbReference>
<dbReference type="GO" id="GO:0071555">
    <property type="term" value="P:cell wall organization"/>
    <property type="evidence" value="ECO:0007669"/>
    <property type="project" value="InterPro"/>
</dbReference>
<dbReference type="SMART" id="SM00387">
    <property type="entry name" value="HATPase_c"/>
    <property type="match status" value="1"/>
</dbReference>
<evidence type="ECO:0000256" key="4">
    <source>
        <dbReference type="ARBA" id="ARBA00022692"/>
    </source>
</evidence>
<dbReference type="Proteomes" id="UP000693672">
    <property type="component" value="Unassembled WGS sequence"/>
</dbReference>
<evidence type="ECO:0000256" key="1">
    <source>
        <dbReference type="ARBA" id="ARBA00004651"/>
    </source>
</evidence>
<keyword evidence="6 13" id="KW-0418">Kinase</keyword>
<evidence type="ECO:0000256" key="10">
    <source>
        <dbReference type="ARBA" id="ARBA00023136"/>
    </source>
</evidence>
<dbReference type="SMART" id="SM00388">
    <property type="entry name" value="HisKA"/>
    <property type="match status" value="1"/>
</dbReference>
<evidence type="ECO:0000256" key="8">
    <source>
        <dbReference type="ARBA" id="ARBA00022989"/>
    </source>
</evidence>
<dbReference type="AlphaFoldDB" id="A0A916JYE7"/>
<evidence type="ECO:0000259" key="12">
    <source>
        <dbReference type="PROSITE" id="PS50109"/>
    </source>
</evidence>
<dbReference type="Pfam" id="PF02518">
    <property type="entry name" value="HATPase_c"/>
    <property type="match status" value="1"/>
</dbReference>
<evidence type="ECO:0000256" key="11">
    <source>
        <dbReference type="SAM" id="Phobius"/>
    </source>
</evidence>
<accession>A0A916JYE7</accession>
<dbReference type="Pfam" id="PF07694">
    <property type="entry name" value="5TM-5TMR_LYT"/>
    <property type="match status" value="1"/>
</dbReference>
<feature type="transmembrane region" description="Helical" evidence="11">
    <location>
        <begin position="32"/>
        <end position="56"/>
    </location>
</feature>
<dbReference type="EC" id="2.7.13.3" evidence="13"/>
<keyword evidence="2" id="KW-1003">Cell membrane</keyword>
<evidence type="ECO:0000256" key="5">
    <source>
        <dbReference type="ARBA" id="ARBA00022741"/>
    </source>
</evidence>
<feature type="transmembrane region" description="Helical" evidence="11">
    <location>
        <begin position="99"/>
        <end position="117"/>
    </location>
</feature>
<evidence type="ECO:0000313" key="13">
    <source>
        <dbReference type="EMBL" id="CAG7615910.1"/>
    </source>
</evidence>
<dbReference type="InterPro" id="IPR003594">
    <property type="entry name" value="HATPase_dom"/>
</dbReference>
<reference evidence="13" key="1">
    <citation type="submission" date="2021-06" db="EMBL/GenBank/DDBJ databases">
        <authorList>
            <person name="Criscuolo A."/>
        </authorList>
    </citation>
    <scope>NUCLEOTIDE SEQUENCE</scope>
    <source>
        <strain evidence="13">CIP111600</strain>
    </source>
</reference>
<evidence type="ECO:0000256" key="2">
    <source>
        <dbReference type="ARBA" id="ARBA00022475"/>
    </source>
</evidence>
<protein>
    <submittedName>
        <fullName evidence="13">Sensor histidine kinase RcsC</fullName>
        <ecNumber evidence="13">2.7.13.3</ecNumber>
    </submittedName>
</protein>
<dbReference type="PANTHER" id="PTHR43065">
    <property type="entry name" value="SENSOR HISTIDINE KINASE"/>
    <property type="match status" value="1"/>
</dbReference>
<comment type="caution">
    <text evidence="13">The sequence shown here is derived from an EMBL/GenBank/DDBJ whole genome shotgun (WGS) entry which is preliminary data.</text>
</comment>
<evidence type="ECO:0000256" key="9">
    <source>
        <dbReference type="ARBA" id="ARBA00023012"/>
    </source>
</evidence>
<dbReference type="GO" id="GO:0005524">
    <property type="term" value="F:ATP binding"/>
    <property type="evidence" value="ECO:0007669"/>
    <property type="project" value="UniProtKB-KW"/>
</dbReference>
<evidence type="ECO:0000256" key="3">
    <source>
        <dbReference type="ARBA" id="ARBA00022679"/>
    </source>
</evidence>
<dbReference type="GO" id="GO:0005886">
    <property type="term" value="C:plasma membrane"/>
    <property type="evidence" value="ECO:0007669"/>
    <property type="project" value="UniProtKB-SubCell"/>
</dbReference>
<organism evidence="13 14">
    <name type="scientific">Paenibacillus solanacearum</name>
    <dbReference type="NCBI Taxonomy" id="2048548"/>
    <lineage>
        <taxon>Bacteria</taxon>
        <taxon>Bacillati</taxon>
        <taxon>Bacillota</taxon>
        <taxon>Bacilli</taxon>
        <taxon>Bacillales</taxon>
        <taxon>Paenibacillaceae</taxon>
        <taxon>Paenibacillus</taxon>
    </lineage>
</organism>
<comment type="subcellular location">
    <subcellularLocation>
        <location evidence="1">Cell membrane</location>
        <topology evidence="1">Multi-pass membrane protein</topology>
    </subcellularLocation>
</comment>
<evidence type="ECO:0000256" key="7">
    <source>
        <dbReference type="ARBA" id="ARBA00022840"/>
    </source>
</evidence>
<dbReference type="RefSeq" id="WP_218091637.1">
    <property type="nucleotide sequence ID" value="NZ_CAJVAS010000006.1"/>
</dbReference>
<feature type="transmembrane region" description="Helical" evidence="11">
    <location>
        <begin position="68"/>
        <end position="93"/>
    </location>
</feature>